<evidence type="ECO:0000313" key="3">
    <source>
        <dbReference type="Proteomes" id="UP000632289"/>
    </source>
</evidence>
<evidence type="ECO:0000313" key="2">
    <source>
        <dbReference type="EMBL" id="MBD3934359.1"/>
    </source>
</evidence>
<comment type="caution">
    <text evidence="2">The sequence shown here is derived from an EMBL/GenBank/DDBJ whole genome shotgun (WGS) entry which is preliminary data.</text>
</comment>
<name>A0A927F2I7_9ACTN</name>
<dbReference type="EMBL" id="JACXYU010000016">
    <property type="protein sequence ID" value="MBD3934359.1"/>
    <property type="molecule type" value="Genomic_DNA"/>
</dbReference>
<protein>
    <submittedName>
        <fullName evidence="2">Uncharacterized protein</fullName>
    </submittedName>
</protein>
<proteinExistence type="predicted"/>
<dbReference type="RefSeq" id="WP_191211660.1">
    <property type="nucleotide sequence ID" value="NZ_BAABKL010000001.1"/>
</dbReference>
<gene>
    <name evidence="2" type="ORF">IF129_22705</name>
</gene>
<keyword evidence="3" id="KW-1185">Reference proteome</keyword>
<dbReference type="AlphaFoldDB" id="A0A927F2I7"/>
<reference evidence="2" key="1">
    <citation type="submission" date="2020-09" db="EMBL/GenBank/DDBJ databases">
        <title>Secondary metabolite and genome analysis of marine Streptomyces chumphonensis KK1-2T.</title>
        <authorList>
            <person name="Phongsopitanun W."/>
            <person name="Kanchanasin P."/>
            <person name="Pittayakhajonwut P."/>
            <person name="Suwanborirux K."/>
            <person name="Tanasupawat S."/>
        </authorList>
    </citation>
    <scope>NUCLEOTIDE SEQUENCE</scope>
    <source>
        <strain evidence="2">KK1-2</strain>
    </source>
</reference>
<evidence type="ECO:0000256" key="1">
    <source>
        <dbReference type="SAM" id="MobiDB-lite"/>
    </source>
</evidence>
<sequence length="157" mass="17529">MPDGKAQHEETVETSSVARVDAQTKEVSSQLLDIIDVSGRVSEPGPGVTQCDQSRSRERYFRMNHSWSVSSQDTDQLGKAMRRLLDKLPKQGWEVVSYGPNNSTSKTLTLIADHPAKRFGTNIEFWERRPEGKTPGLLVTVVSGCYAVPEGEHVEHY</sequence>
<accession>A0A927F2I7</accession>
<feature type="region of interest" description="Disordered" evidence="1">
    <location>
        <begin position="1"/>
        <end position="22"/>
    </location>
</feature>
<dbReference type="Proteomes" id="UP000632289">
    <property type="component" value="Unassembled WGS sequence"/>
</dbReference>
<feature type="compositionally biased region" description="Basic and acidic residues" evidence="1">
    <location>
        <begin position="1"/>
        <end position="11"/>
    </location>
</feature>
<organism evidence="2 3">
    <name type="scientific">Streptomyces chumphonensis</name>
    <dbReference type="NCBI Taxonomy" id="1214925"/>
    <lineage>
        <taxon>Bacteria</taxon>
        <taxon>Bacillati</taxon>
        <taxon>Actinomycetota</taxon>
        <taxon>Actinomycetes</taxon>
        <taxon>Kitasatosporales</taxon>
        <taxon>Streptomycetaceae</taxon>
        <taxon>Streptomyces</taxon>
    </lineage>
</organism>